<feature type="compositionally biased region" description="Low complexity" evidence="5">
    <location>
        <begin position="456"/>
        <end position="466"/>
    </location>
</feature>
<keyword evidence="8" id="KW-1185">Reference proteome</keyword>
<feature type="compositionally biased region" description="Low complexity" evidence="5">
    <location>
        <begin position="435"/>
        <end position="449"/>
    </location>
</feature>
<organism evidence="7 8">
    <name type="scientific">Pseudolycoriella hygida</name>
    <dbReference type="NCBI Taxonomy" id="35572"/>
    <lineage>
        <taxon>Eukaryota</taxon>
        <taxon>Metazoa</taxon>
        <taxon>Ecdysozoa</taxon>
        <taxon>Arthropoda</taxon>
        <taxon>Hexapoda</taxon>
        <taxon>Insecta</taxon>
        <taxon>Pterygota</taxon>
        <taxon>Neoptera</taxon>
        <taxon>Endopterygota</taxon>
        <taxon>Diptera</taxon>
        <taxon>Nematocera</taxon>
        <taxon>Sciaroidea</taxon>
        <taxon>Sciaridae</taxon>
        <taxon>Pseudolycoriella</taxon>
    </lineage>
</organism>
<comment type="caution">
    <text evidence="7">The sequence shown here is derived from an EMBL/GenBank/DDBJ whole genome shotgun (WGS) entry which is preliminary data.</text>
</comment>
<dbReference type="EMBL" id="WJQU01000001">
    <property type="protein sequence ID" value="KAJ6646465.1"/>
    <property type="molecule type" value="Genomic_DNA"/>
</dbReference>
<feature type="transmembrane region" description="Helical" evidence="6">
    <location>
        <begin position="90"/>
        <end position="108"/>
    </location>
</feature>
<protein>
    <submittedName>
        <fullName evidence="7">Transmembrane protein</fullName>
    </submittedName>
</protein>
<feature type="region of interest" description="Disordered" evidence="5">
    <location>
        <begin position="372"/>
        <end position="414"/>
    </location>
</feature>
<evidence type="ECO:0000256" key="3">
    <source>
        <dbReference type="ARBA" id="ARBA00022989"/>
    </source>
</evidence>
<evidence type="ECO:0000256" key="2">
    <source>
        <dbReference type="ARBA" id="ARBA00022692"/>
    </source>
</evidence>
<evidence type="ECO:0000256" key="1">
    <source>
        <dbReference type="ARBA" id="ARBA00004141"/>
    </source>
</evidence>
<name>A0A9Q0S7T5_9DIPT</name>
<feature type="transmembrane region" description="Helical" evidence="6">
    <location>
        <begin position="256"/>
        <end position="276"/>
    </location>
</feature>
<gene>
    <name evidence="7" type="primary">tmem184c</name>
    <name evidence="7" type="ORF">Bhyg_01677</name>
</gene>
<dbReference type="Pfam" id="PF03619">
    <property type="entry name" value="Solute_trans_a"/>
    <property type="match status" value="1"/>
</dbReference>
<comment type="subcellular location">
    <subcellularLocation>
        <location evidence="1">Membrane</location>
        <topology evidence="1">Multi-pass membrane protein</topology>
    </subcellularLocation>
</comment>
<dbReference type="InterPro" id="IPR005178">
    <property type="entry name" value="Ostalpha/TMEM184C"/>
</dbReference>
<evidence type="ECO:0000313" key="8">
    <source>
        <dbReference type="Proteomes" id="UP001151699"/>
    </source>
</evidence>
<dbReference type="OrthoDB" id="7774387at2759"/>
<feature type="region of interest" description="Disordered" evidence="5">
    <location>
        <begin position="433"/>
        <end position="484"/>
    </location>
</feature>
<dbReference type="SMART" id="SM01417">
    <property type="entry name" value="Solute_trans_a"/>
    <property type="match status" value="1"/>
</dbReference>
<feature type="compositionally biased region" description="Polar residues" evidence="5">
    <location>
        <begin position="387"/>
        <end position="397"/>
    </location>
</feature>
<reference evidence="7" key="1">
    <citation type="submission" date="2022-07" db="EMBL/GenBank/DDBJ databases">
        <authorList>
            <person name="Trinca V."/>
            <person name="Uliana J.V.C."/>
            <person name="Torres T.T."/>
            <person name="Ward R.J."/>
            <person name="Monesi N."/>
        </authorList>
    </citation>
    <scope>NUCLEOTIDE SEQUENCE</scope>
    <source>
        <strain evidence="7">HSMRA1968</strain>
        <tissue evidence="7">Whole embryos</tissue>
    </source>
</reference>
<dbReference type="GO" id="GO:0016020">
    <property type="term" value="C:membrane"/>
    <property type="evidence" value="ECO:0007669"/>
    <property type="project" value="UniProtKB-SubCell"/>
</dbReference>
<keyword evidence="3 6" id="KW-1133">Transmembrane helix</keyword>
<dbReference type="Proteomes" id="UP001151699">
    <property type="component" value="Chromosome A"/>
</dbReference>
<feature type="transmembrane region" description="Helical" evidence="6">
    <location>
        <begin position="52"/>
        <end position="70"/>
    </location>
</feature>
<evidence type="ECO:0000256" key="4">
    <source>
        <dbReference type="ARBA" id="ARBA00023136"/>
    </source>
</evidence>
<keyword evidence="4 6" id="KW-0472">Membrane</keyword>
<evidence type="ECO:0000313" key="7">
    <source>
        <dbReference type="EMBL" id="KAJ6646465.1"/>
    </source>
</evidence>
<keyword evidence="2 6" id="KW-0812">Transmembrane</keyword>
<accession>A0A9Q0S7T5</accession>
<evidence type="ECO:0000256" key="6">
    <source>
        <dbReference type="SAM" id="Phobius"/>
    </source>
</evidence>
<feature type="transmembrane region" description="Helical" evidence="6">
    <location>
        <begin position="212"/>
        <end position="235"/>
    </location>
</feature>
<evidence type="ECO:0000256" key="5">
    <source>
        <dbReference type="SAM" id="MobiDB-lite"/>
    </source>
</evidence>
<sequence>MCKLTCWKNCCSQWRVWFRPIVITIYILFVIIIVPTLIVNSVRDGFSRKDQLILIGGLFVLTAIPMSVWHISQHIIHFTKPVLQKPIIRVLWMVPIYASNAWFGLLFPEYSFYIDGIREIYEAYVIYNFMVYLVNYLNLSMDLGANLEYKAPVRHTFPLCCLPPIVMSREFLHKCRHGILQYAVVRPIVTVISIICELCDVYGEGTISPNVAFPYIMFINNLSQFVAMYCLVLFYRANKTELKSMNPIPKFLCIKAVIFFSFFQSVVITFLVYFGYIKNIFGSEEGSDYKILSSKLQDFLICIEMFFAALAHRYSYPHKPYHRNTPDDNSGITYNAFRAMWDVSDIQEDIFEHFSVVCSSLCRRVRGQGNSSETDQLIASGSSGSGYQSEYKSTARPNTYGAVGSEPRSEHNDGINIVKQTVVKEYSPQFGAPKTTSYFQPTSSTSSSTRNDKSNSENTTNTSRSETFMEIPSGMRKSDSTASDFGISTPIDECGINVRGLEKDSYILKYPNV</sequence>
<dbReference type="PANTHER" id="PTHR23423">
    <property type="entry name" value="ORGANIC SOLUTE TRANSPORTER-RELATED"/>
    <property type="match status" value="1"/>
</dbReference>
<feature type="transmembrane region" description="Helical" evidence="6">
    <location>
        <begin position="120"/>
        <end position="139"/>
    </location>
</feature>
<dbReference type="AlphaFoldDB" id="A0A9Q0S7T5"/>
<proteinExistence type="predicted"/>
<feature type="transmembrane region" description="Helical" evidence="6">
    <location>
        <begin position="17"/>
        <end position="40"/>
    </location>
</feature>